<dbReference type="GO" id="GO:0003677">
    <property type="term" value="F:DNA binding"/>
    <property type="evidence" value="ECO:0007669"/>
    <property type="project" value="InterPro"/>
</dbReference>
<evidence type="ECO:0000259" key="7">
    <source>
        <dbReference type="Pfam" id="PF09287"/>
    </source>
</evidence>
<evidence type="ECO:0000256" key="2">
    <source>
        <dbReference type="ARBA" id="ARBA00023015"/>
    </source>
</evidence>
<accession>A0A1I7UL40</accession>
<evidence type="ECO:0000256" key="1">
    <source>
        <dbReference type="ARBA" id="ARBA00004123"/>
    </source>
</evidence>
<feature type="domain" description="CEP-1 C-terminal SAM" evidence="8">
    <location>
        <begin position="562"/>
        <end position="665"/>
    </location>
</feature>
<dbReference type="InterPro" id="IPR012346">
    <property type="entry name" value="p53/RUNT-type_TF_DNA-bd_sf"/>
</dbReference>
<dbReference type="GO" id="GO:0005634">
    <property type="term" value="C:nucleus"/>
    <property type="evidence" value="ECO:0007669"/>
    <property type="project" value="UniProtKB-SubCell"/>
</dbReference>
<dbReference type="InterPro" id="IPR015367">
    <property type="entry name" value="Trans_fact_CEP1_DNA-bd"/>
</dbReference>
<name>A0A1I7UL40_9PELO</name>
<dbReference type="InterPro" id="IPR054106">
    <property type="entry name" value="CEP-1_C"/>
</dbReference>
<dbReference type="AlphaFoldDB" id="A0A1I7UL40"/>
<dbReference type="eggNOG" id="ENOG502TH76">
    <property type="taxonomic scope" value="Eukaryota"/>
</dbReference>
<feature type="region of interest" description="Disordered" evidence="6">
    <location>
        <begin position="77"/>
        <end position="97"/>
    </location>
</feature>
<dbReference type="STRING" id="1561998.A0A1I7UL40"/>
<evidence type="ECO:0000313" key="10">
    <source>
        <dbReference type="WBParaSite" id="Csp11.Scaffold630.g17033.t1"/>
    </source>
</evidence>
<proteinExistence type="predicted"/>
<keyword evidence="9" id="KW-1185">Reference proteome</keyword>
<evidence type="ECO:0000256" key="6">
    <source>
        <dbReference type="SAM" id="MobiDB-lite"/>
    </source>
</evidence>
<dbReference type="Proteomes" id="UP000095282">
    <property type="component" value="Unplaced"/>
</dbReference>
<dbReference type="InterPro" id="IPR008967">
    <property type="entry name" value="p53-like_TF_DNA-bd_sf"/>
</dbReference>
<dbReference type="GO" id="GO:0003700">
    <property type="term" value="F:DNA-binding transcription factor activity"/>
    <property type="evidence" value="ECO:0007669"/>
    <property type="project" value="InterPro"/>
</dbReference>
<keyword evidence="2" id="KW-0805">Transcription regulation</keyword>
<dbReference type="Gene3D" id="1.10.150.830">
    <property type="match status" value="1"/>
</dbReference>
<dbReference type="WBParaSite" id="Csp11.Scaffold630.g17033.t1">
    <property type="protein sequence ID" value="Csp11.Scaffold630.g17033.t1"/>
    <property type="gene ID" value="Csp11.Scaffold630.g17033"/>
</dbReference>
<keyword evidence="3" id="KW-0804">Transcription</keyword>
<protein>
    <submittedName>
        <fullName evidence="10">CEP1-DNA_bind domain-containing protein</fullName>
    </submittedName>
</protein>
<comment type="subcellular location">
    <subcellularLocation>
        <location evidence="1">Nucleus</location>
    </subcellularLocation>
</comment>
<sequence length="676" mass="79122">MNLADSQLSDLIRQGRMIDSQETEGNRTQELSQGTIQRIIDDQFTPIMTQQSEEGIILNGGGTNRDELASTSFFGPARHTGLKRRTPRIQDRSCSKPDGEEEIIDFNLSNDLFCDNVESDGQANSSLLNESIISNTTFSQIQCGSQNIEYLRDRTPQEQEKRMNERYKEAEEKRAKDQQKQNKINKMSEMMTQREYDIDDNNMDFVESREISKEEGGGREDENMEPDEEEEEEFMRITVLHDKASRQSDLAYMETGNNKKHLWAKMNCKVPIALKWKIDSRRVDKKLWLRVRLVNYQNNDVSRSLRDPTTDVLKCLHHINEERLDPPESYFYVINSNLPWKCRVSDLRNGKGRHFIVQVDPNTTEATFDVMFMCQKNCMVVEDKRKPMSLAVLLEDRIGQAVMYAAIEDVQIVGYPSRDYRNFCSKLKEFHFPERSSFKSSMNQLQPAEFVRKNQYPVMEPHSSNMYTSMETSSIATSSAQQMFPSTPNSRKRGATEYVPMRMSSQLPSKSTEYARRLHGCEPKFEQMEWEYDINDNQQSTSSKRCRQTIFPYKSLQLSEEEYYKVVKFLSDDALETQKKWETTTRFTGGFCSKDFRLDDQVERFLSSVGLVHEVHLFKVRNIYTMEDLKREFERDYDIFEKIGVESSKLKNCYEVFLNFYRIQEGYILNNPSLQQ</sequence>
<keyword evidence="4" id="KW-0539">Nucleus</keyword>
<dbReference type="Pfam" id="PF09287">
    <property type="entry name" value="CEP1-DNA_bind"/>
    <property type="match status" value="1"/>
</dbReference>
<organism evidence="9 10">
    <name type="scientific">Caenorhabditis tropicalis</name>
    <dbReference type="NCBI Taxonomy" id="1561998"/>
    <lineage>
        <taxon>Eukaryota</taxon>
        <taxon>Metazoa</taxon>
        <taxon>Ecdysozoa</taxon>
        <taxon>Nematoda</taxon>
        <taxon>Chromadorea</taxon>
        <taxon>Rhabditida</taxon>
        <taxon>Rhabditina</taxon>
        <taxon>Rhabditomorpha</taxon>
        <taxon>Rhabditoidea</taxon>
        <taxon>Rhabditidae</taxon>
        <taxon>Peloderinae</taxon>
        <taxon>Caenorhabditis</taxon>
    </lineage>
</organism>
<feature type="region of interest" description="Disordered" evidence="6">
    <location>
        <begin position="210"/>
        <end position="229"/>
    </location>
</feature>
<evidence type="ECO:0000259" key="8">
    <source>
        <dbReference type="Pfam" id="PF21907"/>
    </source>
</evidence>
<keyword evidence="5" id="KW-0175">Coiled coil</keyword>
<feature type="compositionally biased region" description="Basic and acidic residues" evidence="6">
    <location>
        <begin position="210"/>
        <end position="221"/>
    </location>
</feature>
<feature type="compositionally biased region" description="Basic and acidic residues" evidence="6">
    <location>
        <begin position="88"/>
        <end position="97"/>
    </location>
</feature>
<evidence type="ECO:0000256" key="4">
    <source>
        <dbReference type="ARBA" id="ARBA00023242"/>
    </source>
</evidence>
<reference evidence="10" key="1">
    <citation type="submission" date="2016-11" db="UniProtKB">
        <authorList>
            <consortium name="WormBaseParasite"/>
        </authorList>
    </citation>
    <scope>IDENTIFICATION</scope>
</reference>
<feature type="domain" description="Transcription factor CEP-1 DNA-binding" evidence="7">
    <location>
        <begin position="232"/>
        <end position="429"/>
    </location>
</feature>
<dbReference type="Gene3D" id="2.60.40.720">
    <property type="match status" value="1"/>
</dbReference>
<feature type="coiled-coil region" evidence="5">
    <location>
        <begin position="160"/>
        <end position="187"/>
    </location>
</feature>
<dbReference type="SUPFAM" id="SSF49417">
    <property type="entry name" value="p53-like transcription factors"/>
    <property type="match status" value="1"/>
</dbReference>
<dbReference type="Pfam" id="PF21907">
    <property type="entry name" value="SAM_CEP-1_C"/>
    <property type="match status" value="1"/>
</dbReference>
<evidence type="ECO:0000256" key="3">
    <source>
        <dbReference type="ARBA" id="ARBA00023163"/>
    </source>
</evidence>
<evidence type="ECO:0000313" key="9">
    <source>
        <dbReference type="Proteomes" id="UP000095282"/>
    </source>
</evidence>
<feature type="region of interest" description="Disordered" evidence="6">
    <location>
        <begin position="1"/>
        <end position="31"/>
    </location>
</feature>
<evidence type="ECO:0000256" key="5">
    <source>
        <dbReference type="SAM" id="Coils"/>
    </source>
</evidence>